<dbReference type="SUPFAM" id="SSF88659">
    <property type="entry name" value="Sigma3 and sigma4 domains of RNA polymerase sigma factors"/>
    <property type="match status" value="1"/>
</dbReference>
<name>A0A2U2N3S7_9GAMM</name>
<evidence type="ECO:0000256" key="5">
    <source>
        <dbReference type="SAM" id="MobiDB-lite"/>
    </source>
</evidence>
<dbReference type="Gene3D" id="1.10.10.10">
    <property type="entry name" value="Winged helix-like DNA-binding domain superfamily/Winged helix DNA-binding domain"/>
    <property type="match status" value="1"/>
</dbReference>
<organism evidence="7 8">
    <name type="scientific">Sediminicurvatus halobius</name>
    <dbReference type="NCBI Taxonomy" id="2182432"/>
    <lineage>
        <taxon>Bacteria</taxon>
        <taxon>Pseudomonadati</taxon>
        <taxon>Pseudomonadota</taxon>
        <taxon>Gammaproteobacteria</taxon>
        <taxon>Chromatiales</taxon>
        <taxon>Ectothiorhodospiraceae</taxon>
        <taxon>Sediminicurvatus</taxon>
    </lineage>
</organism>
<keyword evidence="4" id="KW-0804">Transcription</keyword>
<feature type="compositionally biased region" description="Basic and acidic residues" evidence="5">
    <location>
        <begin position="10"/>
        <end position="21"/>
    </location>
</feature>
<dbReference type="AlphaFoldDB" id="A0A2U2N3S7"/>
<dbReference type="Pfam" id="PF04542">
    <property type="entry name" value="Sigma70_r2"/>
    <property type="match status" value="1"/>
</dbReference>
<keyword evidence="3" id="KW-0731">Sigma factor</keyword>
<dbReference type="InterPro" id="IPR007627">
    <property type="entry name" value="RNA_pol_sigma70_r2"/>
</dbReference>
<sequence length="208" mass="23479">MPTPPTPDGHAQRMDGGHAGDESDAALMAALRHGRPHERQRALASLYRRHAAGLRERYRRQGVSAAEADDWTHDTFLRLIRHAHEVRDPARIGAWLRTTARRVMIDALRLRRHQQPLADDVIERLADPQLSIPEQVAQEEHGARIRLALVRFARAHPDRARCLIWAALDGLAMAEIGARLGRTPGAAREYVSQSRKKLRPFVRDCSSD</sequence>
<dbReference type="RefSeq" id="WP_109677777.1">
    <property type="nucleotide sequence ID" value="NZ_CP086615.1"/>
</dbReference>
<gene>
    <name evidence="7" type="ORF">DEM34_07360</name>
</gene>
<evidence type="ECO:0000256" key="1">
    <source>
        <dbReference type="ARBA" id="ARBA00010641"/>
    </source>
</evidence>
<dbReference type="InterPro" id="IPR036388">
    <property type="entry name" value="WH-like_DNA-bd_sf"/>
</dbReference>
<keyword evidence="8" id="KW-1185">Reference proteome</keyword>
<evidence type="ECO:0000256" key="4">
    <source>
        <dbReference type="ARBA" id="ARBA00023163"/>
    </source>
</evidence>
<dbReference type="SUPFAM" id="SSF88946">
    <property type="entry name" value="Sigma2 domain of RNA polymerase sigma factors"/>
    <property type="match status" value="1"/>
</dbReference>
<feature type="domain" description="RNA polymerase sigma-70 region 2" evidence="6">
    <location>
        <begin position="46"/>
        <end position="112"/>
    </location>
</feature>
<evidence type="ECO:0000259" key="6">
    <source>
        <dbReference type="Pfam" id="PF04542"/>
    </source>
</evidence>
<dbReference type="NCBIfam" id="TIGR02937">
    <property type="entry name" value="sigma70-ECF"/>
    <property type="match status" value="1"/>
</dbReference>
<feature type="region of interest" description="Disordered" evidence="5">
    <location>
        <begin position="1"/>
        <end position="21"/>
    </location>
</feature>
<dbReference type="PANTHER" id="PTHR43133">
    <property type="entry name" value="RNA POLYMERASE ECF-TYPE SIGMA FACTO"/>
    <property type="match status" value="1"/>
</dbReference>
<evidence type="ECO:0000256" key="3">
    <source>
        <dbReference type="ARBA" id="ARBA00023082"/>
    </source>
</evidence>
<dbReference type="GO" id="GO:0016987">
    <property type="term" value="F:sigma factor activity"/>
    <property type="evidence" value="ECO:0007669"/>
    <property type="project" value="UniProtKB-KW"/>
</dbReference>
<dbReference type="Proteomes" id="UP000245474">
    <property type="component" value="Unassembled WGS sequence"/>
</dbReference>
<keyword evidence="2" id="KW-0805">Transcription regulation</keyword>
<dbReference type="OrthoDB" id="9780326at2"/>
<proteinExistence type="inferred from homology"/>
<comment type="similarity">
    <text evidence="1">Belongs to the sigma-70 factor family. ECF subfamily.</text>
</comment>
<dbReference type="InterPro" id="IPR013325">
    <property type="entry name" value="RNA_pol_sigma_r2"/>
</dbReference>
<evidence type="ECO:0000256" key="2">
    <source>
        <dbReference type="ARBA" id="ARBA00023015"/>
    </source>
</evidence>
<evidence type="ECO:0000313" key="8">
    <source>
        <dbReference type="Proteomes" id="UP000245474"/>
    </source>
</evidence>
<dbReference type="InterPro" id="IPR039425">
    <property type="entry name" value="RNA_pol_sigma-70-like"/>
</dbReference>
<protein>
    <recommendedName>
        <fullName evidence="6">RNA polymerase sigma-70 region 2 domain-containing protein</fullName>
    </recommendedName>
</protein>
<dbReference type="InterPro" id="IPR013324">
    <property type="entry name" value="RNA_pol_sigma_r3/r4-like"/>
</dbReference>
<dbReference type="Gene3D" id="1.10.1740.10">
    <property type="match status" value="1"/>
</dbReference>
<accession>A0A2U2N3S7</accession>
<dbReference type="GO" id="GO:0006352">
    <property type="term" value="P:DNA-templated transcription initiation"/>
    <property type="evidence" value="ECO:0007669"/>
    <property type="project" value="InterPro"/>
</dbReference>
<dbReference type="PANTHER" id="PTHR43133:SF63">
    <property type="entry name" value="RNA POLYMERASE SIGMA FACTOR FECI-RELATED"/>
    <property type="match status" value="1"/>
</dbReference>
<reference evidence="7 8" key="1">
    <citation type="submission" date="2018-05" db="EMBL/GenBank/DDBJ databases">
        <title>Spiribacter halobius sp. nov., a moderately halophilic bacterium isolated from marine solar saltern.</title>
        <authorList>
            <person name="Zheng W.-S."/>
            <person name="Lu D.-C."/>
            <person name="Du Z.-J."/>
        </authorList>
    </citation>
    <scope>NUCLEOTIDE SEQUENCE [LARGE SCALE GENOMIC DNA]</scope>
    <source>
        <strain evidence="7 8">E85</strain>
    </source>
</reference>
<dbReference type="EMBL" id="QFFI01000009">
    <property type="protein sequence ID" value="PWG63688.1"/>
    <property type="molecule type" value="Genomic_DNA"/>
</dbReference>
<comment type="caution">
    <text evidence="7">The sequence shown here is derived from an EMBL/GenBank/DDBJ whole genome shotgun (WGS) entry which is preliminary data.</text>
</comment>
<dbReference type="InterPro" id="IPR014284">
    <property type="entry name" value="RNA_pol_sigma-70_dom"/>
</dbReference>
<evidence type="ECO:0000313" key="7">
    <source>
        <dbReference type="EMBL" id="PWG63688.1"/>
    </source>
</evidence>